<dbReference type="FunFam" id="3.40.50.300:FF:000289">
    <property type="entry name" value="ABC transporter G family member 31"/>
    <property type="match status" value="1"/>
</dbReference>
<evidence type="ECO:0000256" key="8">
    <source>
        <dbReference type="ARBA" id="ARBA00023136"/>
    </source>
</evidence>
<feature type="domain" description="ABC transporter" evidence="11">
    <location>
        <begin position="794"/>
        <end position="1036"/>
    </location>
</feature>
<accession>A0ABD3FJV8</accession>
<evidence type="ECO:0000256" key="3">
    <source>
        <dbReference type="ARBA" id="ARBA00022448"/>
    </source>
</evidence>
<feature type="transmembrane region" description="Helical" evidence="10">
    <location>
        <begin position="1206"/>
        <end position="1235"/>
    </location>
</feature>
<evidence type="ECO:0000256" key="5">
    <source>
        <dbReference type="ARBA" id="ARBA00022741"/>
    </source>
</evidence>
<dbReference type="InterPro" id="IPR003593">
    <property type="entry name" value="AAA+_ATPase"/>
</dbReference>
<feature type="transmembrane region" description="Helical" evidence="10">
    <location>
        <begin position="1136"/>
        <end position="1153"/>
    </location>
</feature>
<evidence type="ECO:0000256" key="1">
    <source>
        <dbReference type="ARBA" id="ARBA00004141"/>
    </source>
</evidence>
<dbReference type="InterPro" id="IPR043926">
    <property type="entry name" value="ABCG_dom"/>
</dbReference>
<keyword evidence="5" id="KW-0547">Nucleotide-binding</keyword>
<feature type="transmembrane region" description="Helical" evidence="10">
    <location>
        <begin position="515"/>
        <end position="541"/>
    </location>
</feature>
<evidence type="ECO:0000256" key="10">
    <source>
        <dbReference type="SAM" id="Phobius"/>
    </source>
</evidence>
<dbReference type="PANTHER" id="PTHR19241">
    <property type="entry name" value="ATP-BINDING CASSETTE TRANSPORTER"/>
    <property type="match status" value="1"/>
</dbReference>
<keyword evidence="8 10" id="KW-0472">Membrane</keyword>
<dbReference type="GO" id="GO:0005524">
    <property type="term" value="F:ATP binding"/>
    <property type="evidence" value="ECO:0007669"/>
    <property type="project" value="UniProtKB-KW"/>
</dbReference>
<feature type="region of interest" description="Disordered" evidence="9">
    <location>
        <begin position="31"/>
        <end position="53"/>
    </location>
</feature>
<evidence type="ECO:0000313" key="13">
    <source>
        <dbReference type="Proteomes" id="UP001632037"/>
    </source>
</evidence>
<dbReference type="Pfam" id="PF00005">
    <property type="entry name" value="ABC_tran"/>
    <property type="match status" value="2"/>
</dbReference>
<proteinExistence type="inferred from homology"/>
<dbReference type="FunFam" id="3.40.50.300:FF:000528">
    <property type="entry name" value="ABC transporter G family member 31"/>
    <property type="match status" value="1"/>
</dbReference>
<feature type="transmembrane region" description="Helical" evidence="10">
    <location>
        <begin position="1241"/>
        <end position="1262"/>
    </location>
</feature>
<feature type="transmembrane region" description="Helical" evidence="10">
    <location>
        <begin position="1383"/>
        <end position="1404"/>
    </location>
</feature>
<dbReference type="InterPro" id="IPR013525">
    <property type="entry name" value="ABC2_TM"/>
</dbReference>
<gene>
    <name evidence="12" type="ORF">V7S43_009897</name>
</gene>
<dbReference type="Proteomes" id="UP001632037">
    <property type="component" value="Unassembled WGS sequence"/>
</dbReference>
<feature type="transmembrane region" description="Helical" evidence="10">
    <location>
        <begin position="598"/>
        <end position="621"/>
    </location>
</feature>
<dbReference type="Pfam" id="PF19055">
    <property type="entry name" value="ABC2_membrane_7"/>
    <property type="match status" value="1"/>
</dbReference>
<evidence type="ECO:0000256" key="9">
    <source>
        <dbReference type="SAM" id="MobiDB-lite"/>
    </source>
</evidence>
<dbReference type="PROSITE" id="PS50893">
    <property type="entry name" value="ABC_TRANSPORTER_2"/>
    <property type="match status" value="2"/>
</dbReference>
<evidence type="ECO:0000256" key="7">
    <source>
        <dbReference type="ARBA" id="ARBA00022989"/>
    </source>
</evidence>
<feature type="transmembrane region" description="Helical" evidence="10">
    <location>
        <begin position="1165"/>
        <end position="1185"/>
    </location>
</feature>
<sequence>MTKGNGKWSFAIDLIAFHSAISCLPIKSRPSGSKTAMNTTEPSSNSAVDGPELSYESGKTLMAKGPQAFHDLMAAKLSAATGRPLPRMEVRYSNLSLSADIAVADDHATKYELPTIPNELKKTLMGPKKKTVRKEILKNVSGRFTPGKITLLLGQPGSGKSALMKILSGRFPMTKNISMEGDVSFNNVQRKQIEDHLAQFVSYVDQRDKHFPTLTVKETLEFAHTFCGGKQLEQGHGMLNMGSTVHQSDAAALEEMKKIFAHYPDVVIQQLGLQICQDTVVGDNMLRGISGGERKRVTTGEMEFGMKYVSLMDEITTGLDAAAAYDIVDTQRSVAHRMQKTVVIALLQPSPELFALFDDVMILNEGELMYHGPCNKVEAYFETLGFKCPPGRDIADYLLDLGTKQQHRYEVQHPTKQPRSPAEFGECFRMTQIYQETMHMLESPYDPELVKSVNDIMDPMPAFHQSIFASVMALQWRALLITYRNQAFVIGKLAMVIIMGLLYCSIFYQFDPTQIAVVMGVMFAAVMFLSMGQGAMIPVYISGRAIFYKQRRANFFRTGSYVLATTVSQIPLAIAETLIFGSILYWVCGFASDVKLFIIFEIILFVSNLAMGMWFFFLAGICPDANVVMPVGMVSILVFIIFAGFVVTKSQIPDYLIWAHWISPIAWALKAMAINQYRSSDFDVCVYDDVDYCAKYNGMTMGEYYLDLFDFVTEKEWVAYGIIYLLAIYVVFMFLSYLALEYVRYETPDNVDVSVKPIEDENSYVLTETPKGKSQVVVDLPVETRKKNFVPVTVAFQDLHYFVPDPHNPKQQLELLRGINGFAVPGSITALMGSTGAGKTTLMDVIAGRKTGGKITGRIMLNGYEASDLAIRRATGYCEQMDVHSEAATIREALTFSSFLRQDASISDAKKYDSVSECIELLGLEDIADQIIRGSSVEQMKRLTIGVELAAQPSVIFLDEPTSGLDARSAKIIMDGVRKVADSGRTIICTIHQPSSDVFYLFDRLLLLQRGGQTAFYGDLGGNCRNLIDYFENIPGVAPLPEGYNPATWMLECIGAGVGHGSEDSTDFVSYFKNSPYNQQLESTMAKEGITTPSPDLPEMVFDKKRAADSMTQMKFVVTRYFQMYWRTPTYNLTRMYLAIFLAILFGLIFVSNNDYASYSGLNSGVGMVFMSALFNSMAVFQSVMPLTCAERESFYRERASQTYNAFWYFVASTLAEIPYCFVSSLLFTVIFYYFVGFTGFSIMIIFWLQSSLLVLMMVYLAQFFVFLTPSEEVAQIVGILFNSIFMMFVGFSPPANNIPSGYTWLYRICVFRFPLANLIAVIFADCDELPTWNETTQEYENVGSQLGCQPMAGAPETIGHSTLKEYTEEYFGMKHSQIARNFGITIGLIVLFRIWAVLAMRYVNHQKK</sequence>
<keyword evidence="3" id="KW-0813">Transport</keyword>
<dbReference type="CDD" id="cd03232">
    <property type="entry name" value="ABCG_PDR_domain2"/>
    <property type="match status" value="1"/>
</dbReference>
<comment type="caution">
    <text evidence="12">The sequence shown here is derived from an EMBL/GenBank/DDBJ whole genome shotgun (WGS) entry which is preliminary data.</text>
</comment>
<feature type="transmembrane region" description="Helical" evidence="10">
    <location>
        <begin position="561"/>
        <end position="586"/>
    </location>
</feature>
<evidence type="ECO:0000256" key="4">
    <source>
        <dbReference type="ARBA" id="ARBA00022692"/>
    </source>
</evidence>
<dbReference type="InterPro" id="IPR010929">
    <property type="entry name" value="PDR_CDR_ABC"/>
</dbReference>
<protein>
    <recommendedName>
        <fullName evidence="11">ABC transporter domain-containing protein</fullName>
    </recommendedName>
</protein>
<feature type="transmembrane region" description="Helical" evidence="10">
    <location>
        <begin position="717"/>
        <end position="740"/>
    </location>
</feature>
<feature type="transmembrane region" description="Helical" evidence="10">
    <location>
        <begin position="487"/>
        <end position="508"/>
    </location>
</feature>
<keyword evidence="6" id="KW-0067">ATP-binding</keyword>
<dbReference type="InterPro" id="IPR034003">
    <property type="entry name" value="ABCG_PDR_2"/>
</dbReference>
<comment type="subcellular location">
    <subcellularLocation>
        <location evidence="1">Membrane</location>
        <topology evidence="1">Multi-pass membrane protein</topology>
    </subcellularLocation>
</comment>
<dbReference type="SUPFAM" id="SSF52540">
    <property type="entry name" value="P-loop containing nucleoside triphosphate hydrolases"/>
    <property type="match status" value="2"/>
</dbReference>
<feature type="transmembrane region" description="Helical" evidence="10">
    <location>
        <begin position="627"/>
        <end position="648"/>
    </location>
</feature>
<evidence type="ECO:0000259" key="11">
    <source>
        <dbReference type="PROSITE" id="PS50893"/>
    </source>
</evidence>
<dbReference type="Gene3D" id="3.40.50.300">
    <property type="entry name" value="P-loop containing nucleotide triphosphate hydrolases"/>
    <property type="match status" value="2"/>
</dbReference>
<reference evidence="12 13" key="1">
    <citation type="submission" date="2024-09" db="EMBL/GenBank/DDBJ databases">
        <title>Genome sequencing and assembly of Phytophthora oleae, isolate VK10A, causative agent of rot of olive drupes.</title>
        <authorList>
            <person name="Conti Taguali S."/>
            <person name="Riolo M."/>
            <person name="La Spada F."/>
            <person name="Cacciola S.O."/>
            <person name="Dionisio G."/>
        </authorList>
    </citation>
    <scope>NUCLEOTIDE SEQUENCE [LARGE SCALE GENOMIC DNA]</scope>
    <source>
        <strain evidence="12 13">VK10A</strain>
    </source>
</reference>
<dbReference type="EMBL" id="JBIMZQ010000021">
    <property type="protein sequence ID" value="KAL3665269.1"/>
    <property type="molecule type" value="Genomic_DNA"/>
</dbReference>
<evidence type="ECO:0000256" key="2">
    <source>
        <dbReference type="ARBA" id="ARBA00006012"/>
    </source>
</evidence>
<keyword evidence="13" id="KW-1185">Reference proteome</keyword>
<dbReference type="Pfam" id="PF06422">
    <property type="entry name" value="PDR_CDR"/>
    <property type="match status" value="1"/>
</dbReference>
<dbReference type="SMART" id="SM00382">
    <property type="entry name" value="AAA"/>
    <property type="match status" value="2"/>
</dbReference>
<dbReference type="GO" id="GO:0016020">
    <property type="term" value="C:membrane"/>
    <property type="evidence" value="ECO:0007669"/>
    <property type="project" value="UniProtKB-SubCell"/>
</dbReference>
<organism evidence="12 13">
    <name type="scientific">Phytophthora oleae</name>
    <dbReference type="NCBI Taxonomy" id="2107226"/>
    <lineage>
        <taxon>Eukaryota</taxon>
        <taxon>Sar</taxon>
        <taxon>Stramenopiles</taxon>
        <taxon>Oomycota</taxon>
        <taxon>Peronosporomycetes</taxon>
        <taxon>Peronosporales</taxon>
        <taxon>Peronosporaceae</taxon>
        <taxon>Phytophthora</taxon>
    </lineage>
</organism>
<name>A0ABD3FJV8_9STRA</name>
<feature type="compositionally biased region" description="Polar residues" evidence="9">
    <location>
        <begin position="31"/>
        <end position="47"/>
    </location>
</feature>
<keyword evidence="4 10" id="KW-0812">Transmembrane</keyword>
<feature type="domain" description="ABC transporter" evidence="11">
    <location>
        <begin position="120"/>
        <end position="390"/>
    </location>
</feature>
<evidence type="ECO:0000313" key="12">
    <source>
        <dbReference type="EMBL" id="KAL3665269.1"/>
    </source>
</evidence>
<dbReference type="Pfam" id="PF01061">
    <property type="entry name" value="ABC2_membrane"/>
    <property type="match status" value="2"/>
</dbReference>
<dbReference type="InterPro" id="IPR003439">
    <property type="entry name" value="ABC_transporter-like_ATP-bd"/>
</dbReference>
<keyword evidence="7 10" id="KW-1133">Transmembrane helix</keyword>
<feature type="transmembrane region" description="Helical" evidence="10">
    <location>
        <begin position="1274"/>
        <end position="1293"/>
    </location>
</feature>
<evidence type="ECO:0000256" key="6">
    <source>
        <dbReference type="ARBA" id="ARBA00022840"/>
    </source>
</evidence>
<dbReference type="InterPro" id="IPR027417">
    <property type="entry name" value="P-loop_NTPase"/>
</dbReference>
<comment type="similarity">
    <text evidence="2">Belongs to the ABC transporter superfamily. ABCG family. PDR (TC 3.A.1.205) subfamily.</text>
</comment>